<organism evidence="1">
    <name type="scientific">Anguilla anguilla</name>
    <name type="common">European freshwater eel</name>
    <name type="synonym">Muraena anguilla</name>
    <dbReference type="NCBI Taxonomy" id="7936"/>
    <lineage>
        <taxon>Eukaryota</taxon>
        <taxon>Metazoa</taxon>
        <taxon>Chordata</taxon>
        <taxon>Craniata</taxon>
        <taxon>Vertebrata</taxon>
        <taxon>Euteleostomi</taxon>
        <taxon>Actinopterygii</taxon>
        <taxon>Neopterygii</taxon>
        <taxon>Teleostei</taxon>
        <taxon>Anguilliformes</taxon>
        <taxon>Anguillidae</taxon>
        <taxon>Anguilla</taxon>
    </lineage>
</organism>
<sequence>MTFPCCRMATCLMENIVRLSPFVCVFLFRKHPVRSGCFLLRHYNRDNRGSDETQPCGAAYFHVFVTFRSGDVPSNREDTETSCKCLQVMVIL</sequence>
<reference evidence="1" key="1">
    <citation type="submission" date="2014-11" db="EMBL/GenBank/DDBJ databases">
        <authorList>
            <person name="Amaro Gonzalez C."/>
        </authorList>
    </citation>
    <scope>NUCLEOTIDE SEQUENCE</scope>
</reference>
<evidence type="ECO:0000313" key="1">
    <source>
        <dbReference type="EMBL" id="JAH33455.1"/>
    </source>
</evidence>
<dbReference type="EMBL" id="GBXM01075122">
    <property type="protein sequence ID" value="JAH33455.1"/>
    <property type="molecule type" value="Transcribed_RNA"/>
</dbReference>
<name>A0A0E9RYK2_ANGAN</name>
<proteinExistence type="predicted"/>
<accession>A0A0E9RYK2</accession>
<protein>
    <submittedName>
        <fullName evidence="1">Uncharacterized protein</fullName>
    </submittedName>
</protein>
<reference evidence="1" key="2">
    <citation type="journal article" date="2015" name="Fish Shellfish Immunol.">
        <title>Early steps in the European eel (Anguilla anguilla)-Vibrio vulnificus interaction in the gills: Role of the RtxA13 toxin.</title>
        <authorList>
            <person name="Callol A."/>
            <person name="Pajuelo D."/>
            <person name="Ebbesson L."/>
            <person name="Teles M."/>
            <person name="MacKenzie S."/>
            <person name="Amaro C."/>
        </authorList>
    </citation>
    <scope>NUCLEOTIDE SEQUENCE</scope>
</reference>
<dbReference type="AlphaFoldDB" id="A0A0E9RYK2"/>